<dbReference type="OrthoDB" id="427030at2759"/>
<keyword evidence="2" id="KW-0677">Repeat</keyword>
<dbReference type="Pfam" id="PF00096">
    <property type="entry name" value="zf-C2H2"/>
    <property type="match status" value="4"/>
</dbReference>
<evidence type="ECO:0000256" key="1">
    <source>
        <dbReference type="ARBA" id="ARBA00022723"/>
    </source>
</evidence>
<dbReference type="GO" id="GO:0000978">
    <property type="term" value="F:RNA polymerase II cis-regulatory region sequence-specific DNA binding"/>
    <property type="evidence" value="ECO:0007669"/>
    <property type="project" value="TreeGrafter"/>
</dbReference>
<dbReference type="STRING" id="1073090.A0A1L9S980"/>
<dbReference type="PROSITE" id="PS50157">
    <property type="entry name" value="ZINC_FINGER_C2H2_2"/>
    <property type="match status" value="4"/>
</dbReference>
<dbReference type="Proteomes" id="UP000184188">
    <property type="component" value="Unassembled WGS sequence"/>
</dbReference>
<dbReference type="FunFam" id="3.30.160.60:FF:002157">
    <property type="entry name" value="Transcription factor"/>
    <property type="match status" value="1"/>
</dbReference>
<dbReference type="PANTHER" id="PTHR19818:SF139">
    <property type="entry name" value="PAIR-RULE PROTEIN ODD-PAIRED"/>
    <property type="match status" value="1"/>
</dbReference>
<keyword evidence="4" id="KW-0862">Zinc</keyword>
<dbReference type="Gene3D" id="3.30.160.60">
    <property type="entry name" value="Classic Zinc Finger"/>
    <property type="match status" value="4"/>
</dbReference>
<dbReference type="FunFam" id="3.30.160.60:FF:000072">
    <property type="entry name" value="zinc finger protein 143 isoform X1"/>
    <property type="match status" value="2"/>
</dbReference>
<evidence type="ECO:0000256" key="6">
    <source>
        <dbReference type="SAM" id="MobiDB-lite"/>
    </source>
</evidence>
<dbReference type="VEuPathDB" id="FungiDB:ASPZODRAFT_73594"/>
<keyword evidence="1" id="KW-0479">Metal-binding</keyword>
<dbReference type="SMART" id="SM00355">
    <property type="entry name" value="ZnF_C2H2"/>
    <property type="match status" value="4"/>
</dbReference>
<dbReference type="GO" id="GO:0008270">
    <property type="term" value="F:zinc ion binding"/>
    <property type="evidence" value="ECO:0007669"/>
    <property type="project" value="UniProtKB-KW"/>
</dbReference>
<feature type="domain" description="C2H2-type" evidence="7">
    <location>
        <begin position="312"/>
        <end position="342"/>
    </location>
</feature>
<keyword evidence="9" id="KW-1185">Reference proteome</keyword>
<evidence type="ECO:0000313" key="8">
    <source>
        <dbReference type="EMBL" id="OJJ43721.1"/>
    </source>
</evidence>
<feature type="region of interest" description="Disordered" evidence="6">
    <location>
        <begin position="169"/>
        <end position="223"/>
    </location>
</feature>
<dbReference type="GO" id="GO:0005634">
    <property type="term" value="C:nucleus"/>
    <property type="evidence" value="ECO:0007669"/>
    <property type="project" value="TreeGrafter"/>
</dbReference>
<evidence type="ECO:0000313" key="9">
    <source>
        <dbReference type="Proteomes" id="UP000184188"/>
    </source>
</evidence>
<dbReference type="PANTHER" id="PTHR19818">
    <property type="entry name" value="ZINC FINGER PROTEIN ZIC AND GLI"/>
    <property type="match status" value="1"/>
</dbReference>
<reference evidence="9" key="1">
    <citation type="journal article" date="2017" name="Genome Biol.">
        <title>Comparative genomics reveals high biological diversity and specific adaptations in the industrially and medically important fungal genus Aspergillus.</title>
        <authorList>
            <person name="de Vries R.P."/>
            <person name="Riley R."/>
            <person name="Wiebenga A."/>
            <person name="Aguilar-Osorio G."/>
            <person name="Amillis S."/>
            <person name="Uchima C.A."/>
            <person name="Anderluh G."/>
            <person name="Asadollahi M."/>
            <person name="Askin M."/>
            <person name="Barry K."/>
            <person name="Battaglia E."/>
            <person name="Bayram O."/>
            <person name="Benocci T."/>
            <person name="Braus-Stromeyer S.A."/>
            <person name="Caldana C."/>
            <person name="Canovas D."/>
            <person name="Cerqueira G.C."/>
            <person name="Chen F."/>
            <person name="Chen W."/>
            <person name="Choi C."/>
            <person name="Clum A."/>
            <person name="Dos Santos R.A."/>
            <person name="Damasio A.R."/>
            <person name="Diallinas G."/>
            <person name="Emri T."/>
            <person name="Fekete E."/>
            <person name="Flipphi M."/>
            <person name="Freyberg S."/>
            <person name="Gallo A."/>
            <person name="Gournas C."/>
            <person name="Habgood R."/>
            <person name="Hainaut M."/>
            <person name="Harispe M.L."/>
            <person name="Henrissat B."/>
            <person name="Hilden K.S."/>
            <person name="Hope R."/>
            <person name="Hossain A."/>
            <person name="Karabika E."/>
            <person name="Karaffa L."/>
            <person name="Karanyi Z."/>
            <person name="Krasevec N."/>
            <person name="Kuo A."/>
            <person name="Kusch H."/>
            <person name="LaButti K."/>
            <person name="Lagendijk E.L."/>
            <person name="Lapidus A."/>
            <person name="Levasseur A."/>
            <person name="Lindquist E."/>
            <person name="Lipzen A."/>
            <person name="Logrieco A.F."/>
            <person name="MacCabe A."/>
            <person name="Maekelae M.R."/>
            <person name="Malavazi I."/>
            <person name="Melin P."/>
            <person name="Meyer V."/>
            <person name="Mielnichuk N."/>
            <person name="Miskei M."/>
            <person name="Molnar A.P."/>
            <person name="Mule G."/>
            <person name="Ngan C.Y."/>
            <person name="Orejas M."/>
            <person name="Orosz E."/>
            <person name="Ouedraogo J.P."/>
            <person name="Overkamp K.M."/>
            <person name="Park H.-S."/>
            <person name="Perrone G."/>
            <person name="Piumi F."/>
            <person name="Punt P.J."/>
            <person name="Ram A.F."/>
            <person name="Ramon A."/>
            <person name="Rauscher S."/>
            <person name="Record E."/>
            <person name="Riano-Pachon D.M."/>
            <person name="Robert V."/>
            <person name="Roehrig J."/>
            <person name="Ruller R."/>
            <person name="Salamov A."/>
            <person name="Salih N.S."/>
            <person name="Samson R.A."/>
            <person name="Sandor E."/>
            <person name="Sanguinetti M."/>
            <person name="Schuetze T."/>
            <person name="Sepcic K."/>
            <person name="Shelest E."/>
            <person name="Sherlock G."/>
            <person name="Sophianopoulou V."/>
            <person name="Squina F.M."/>
            <person name="Sun H."/>
            <person name="Susca A."/>
            <person name="Todd R.B."/>
            <person name="Tsang A."/>
            <person name="Unkles S.E."/>
            <person name="van de Wiele N."/>
            <person name="van Rossen-Uffink D."/>
            <person name="Oliveira J.V."/>
            <person name="Vesth T.C."/>
            <person name="Visser J."/>
            <person name="Yu J.-H."/>
            <person name="Zhou M."/>
            <person name="Andersen M.R."/>
            <person name="Archer D.B."/>
            <person name="Baker S.E."/>
            <person name="Benoit I."/>
            <person name="Brakhage A.A."/>
            <person name="Braus G.H."/>
            <person name="Fischer R."/>
            <person name="Frisvad J.C."/>
            <person name="Goldman G.H."/>
            <person name="Houbraken J."/>
            <person name="Oakley B."/>
            <person name="Pocsi I."/>
            <person name="Scazzocchio C."/>
            <person name="Seiboth B."/>
            <person name="vanKuyk P.A."/>
            <person name="Wortman J."/>
            <person name="Dyer P.S."/>
            <person name="Grigoriev I.V."/>
        </authorList>
    </citation>
    <scope>NUCLEOTIDE SEQUENCE [LARGE SCALE GENOMIC DNA]</scope>
    <source>
        <strain evidence="9">CBS 506.65</strain>
    </source>
</reference>
<evidence type="ECO:0000256" key="5">
    <source>
        <dbReference type="PROSITE-ProRule" id="PRU00042"/>
    </source>
</evidence>
<organism evidence="8 9">
    <name type="scientific">Penicilliopsis zonata CBS 506.65</name>
    <dbReference type="NCBI Taxonomy" id="1073090"/>
    <lineage>
        <taxon>Eukaryota</taxon>
        <taxon>Fungi</taxon>
        <taxon>Dikarya</taxon>
        <taxon>Ascomycota</taxon>
        <taxon>Pezizomycotina</taxon>
        <taxon>Eurotiomycetes</taxon>
        <taxon>Eurotiomycetidae</taxon>
        <taxon>Eurotiales</taxon>
        <taxon>Aspergillaceae</taxon>
        <taxon>Penicilliopsis</taxon>
    </lineage>
</organism>
<dbReference type="FunFam" id="3.30.160.60:FF:000557">
    <property type="entry name" value="zinc finger and SCAN domain-containing protein 29"/>
    <property type="match status" value="1"/>
</dbReference>
<gene>
    <name evidence="8" type="ORF">ASPZODRAFT_73594</name>
</gene>
<feature type="domain" description="C2H2-type" evidence="7">
    <location>
        <begin position="224"/>
        <end position="253"/>
    </location>
</feature>
<dbReference type="AlphaFoldDB" id="A0A1L9S980"/>
<proteinExistence type="predicted"/>
<dbReference type="SUPFAM" id="SSF57667">
    <property type="entry name" value="beta-beta-alpha zinc fingers"/>
    <property type="match status" value="2"/>
</dbReference>
<dbReference type="EMBL" id="KV878350">
    <property type="protein sequence ID" value="OJJ43721.1"/>
    <property type="molecule type" value="Genomic_DNA"/>
</dbReference>
<sequence>MEAPEPVNCEFSGHAMGGVPTRRMVNPALSHSYPFYTNPAVPYTMSFQQQSASTTYSFENILNHHHSHSPYPHFFVTNQPPPPLNAQHVRLSTEAPQVQPVPSVRPAKNAIFRIPRDAMPKVEVPPDTPQFCTSHGAAYLPSHIRIPGPTEVEFSTEVDVLMKAIQSRVGSPKDSSPSLPPLQQFTSENYSSTPPPHPASPPTSRSSSGPEDNSPPKLKKPRKYICTHPQCGKGFAQKTHLDIHMRAHTGDKPFVCKEPKCGQRFSQLGNLKTHQRRHTGEKPYSCDVCQKRFAQLGNVRAHKNIHFKKKPFVCLLDDCGKPFTQLGNLKSHQNKFHASTLRQLTLKFSAMTEGEPMSQPDRQLWEYFADLYKNSNKGIKGRGKNRVISPTKSDLGSEHRGGSFLFLGRDEDVKLRRDSYEDSSSYTGSSDEDEIDGYYTARRAQ</sequence>
<feature type="domain" description="C2H2-type" evidence="7">
    <location>
        <begin position="254"/>
        <end position="283"/>
    </location>
</feature>
<dbReference type="InterPro" id="IPR036236">
    <property type="entry name" value="Znf_C2H2_sf"/>
</dbReference>
<evidence type="ECO:0000259" key="7">
    <source>
        <dbReference type="PROSITE" id="PS50157"/>
    </source>
</evidence>
<dbReference type="GO" id="GO:0045944">
    <property type="term" value="P:positive regulation of transcription by RNA polymerase II"/>
    <property type="evidence" value="ECO:0007669"/>
    <property type="project" value="UniProtKB-ARBA"/>
</dbReference>
<name>A0A1L9S980_9EURO</name>
<dbReference type="InterPro" id="IPR013087">
    <property type="entry name" value="Znf_C2H2_type"/>
</dbReference>
<dbReference type="GeneID" id="34616366"/>
<feature type="region of interest" description="Disordered" evidence="6">
    <location>
        <begin position="379"/>
        <end position="398"/>
    </location>
</feature>
<evidence type="ECO:0000256" key="3">
    <source>
        <dbReference type="ARBA" id="ARBA00022771"/>
    </source>
</evidence>
<keyword evidence="3 5" id="KW-0863">Zinc-finger</keyword>
<dbReference type="GO" id="GO:0000981">
    <property type="term" value="F:DNA-binding transcription factor activity, RNA polymerase II-specific"/>
    <property type="evidence" value="ECO:0007669"/>
    <property type="project" value="UniProtKB-ARBA"/>
</dbReference>
<accession>A0A1L9S980</accession>
<feature type="domain" description="C2H2-type" evidence="7">
    <location>
        <begin position="284"/>
        <end position="311"/>
    </location>
</feature>
<protein>
    <recommendedName>
        <fullName evidence="7">C2H2-type domain-containing protein</fullName>
    </recommendedName>
</protein>
<dbReference type="PROSITE" id="PS00028">
    <property type="entry name" value="ZINC_FINGER_C2H2_1"/>
    <property type="match status" value="4"/>
</dbReference>
<feature type="region of interest" description="Disordered" evidence="6">
    <location>
        <begin position="416"/>
        <end position="445"/>
    </location>
</feature>
<dbReference type="InterPro" id="IPR050329">
    <property type="entry name" value="GLI_C2H2-zinc-finger"/>
</dbReference>
<evidence type="ECO:0000256" key="2">
    <source>
        <dbReference type="ARBA" id="ARBA00022737"/>
    </source>
</evidence>
<evidence type="ECO:0000256" key="4">
    <source>
        <dbReference type="ARBA" id="ARBA00022833"/>
    </source>
</evidence>
<dbReference type="RefSeq" id="XP_022578231.1">
    <property type="nucleotide sequence ID" value="XM_022729902.1"/>
</dbReference>